<protein>
    <submittedName>
        <fullName evidence="7">Outer membrane scaffolding protein</fullName>
    </submittedName>
</protein>
<organism evidence="7 8">
    <name type="scientific">Bordetella petrii (strain ATCC BAA-461 / DSM 12804 / CCUG 43448 / CIP 107267 / Se-1111R)</name>
    <dbReference type="NCBI Taxonomy" id="340100"/>
    <lineage>
        <taxon>Bacteria</taxon>
        <taxon>Pseudomonadati</taxon>
        <taxon>Pseudomonadota</taxon>
        <taxon>Betaproteobacteria</taxon>
        <taxon>Burkholderiales</taxon>
        <taxon>Alcaligenaceae</taxon>
        <taxon>Bordetella</taxon>
    </lineage>
</organism>
<reference evidence="7 8" key="1">
    <citation type="journal article" date="2008" name="BMC Genomics">
        <title>The missing link: Bordetella petrii is endowed with both the metabolic versatility of environmental bacteria and virulence traits of pathogenic Bordetellae.</title>
        <authorList>
            <person name="Gross R."/>
            <person name="Guzman C.A."/>
            <person name="Sebaihia M."/>
            <person name="Martins Dos Santos V.A."/>
            <person name="Pieper D.H."/>
            <person name="Koebnik R."/>
            <person name="Lechner M."/>
            <person name="Bartels D."/>
            <person name="Buhrmester J."/>
            <person name="Choudhuri J.V."/>
            <person name="Ebensen T."/>
            <person name="Gaigalat L."/>
            <person name="Herrmann S."/>
            <person name="Khachane A.N."/>
            <person name="Larisch C."/>
            <person name="Link S."/>
            <person name="Linke B."/>
            <person name="Meyer F."/>
            <person name="Mormann S."/>
            <person name="Nakunst D."/>
            <person name="Rueckert C."/>
            <person name="Schneiker-Bekel S."/>
            <person name="Schulze K."/>
            <person name="Vorhoelter F.J."/>
            <person name="Yevsa T."/>
            <person name="Engle J.T."/>
            <person name="Goldman W.E."/>
            <person name="Puehler A."/>
            <person name="Goebel U.B."/>
            <person name="Goesmann A."/>
            <person name="Bloecker H."/>
            <person name="Kaiser O."/>
            <person name="Martinez-Arias R."/>
        </authorList>
    </citation>
    <scope>NUCLEOTIDE SEQUENCE [LARGE SCALE GENOMIC DNA]</scope>
    <source>
        <strain evidence="8">ATCC BAA-461 / DSM 12804 / CCUG 43448 / CIP 107267 / Se-1111R</strain>
    </source>
</reference>
<sequence length="253" mass="27415">MKRRLRWAAGLALLGMAAGQGAHAQSQNFIGLAAGVLPEYDGAKDYRFLPVPLINYQSGHFFISPRAGLPATGLKWDLAPDVTAGLFLGMSLGRDDDADRIKGLGDIDFHGVYGAYLEWHPGRFSLGAAYRQAMRSGYGGTLELRTSYRVLQTSRNVVTVGASTLWGSHDDMQTWFGVTRSQAANSEAGLKPYSASAGFKSAALFTNWRYSLDKDWTVVTTVGVKTLLGDARDSPIVERETSAFGSLGITYSF</sequence>
<accession>A9IK52</accession>
<keyword evidence="4" id="KW-0472">Membrane</keyword>
<comment type="subcellular location">
    <subcellularLocation>
        <location evidence="1">Cell outer membrane</location>
    </subcellularLocation>
</comment>
<proteinExistence type="inferred from homology"/>
<keyword evidence="3 6" id="KW-0732">Signal</keyword>
<evidence type="ECO:0000313" key="7">
    <source>
        <dbReference type="EMBL" id="CAP42354.1"/>
    </source>
</evidence>
<dbReference type="Pfam" id="PF06629">
    <property type="entry name" value="MipA"/>
    <property type="match status" value="1"/>
</dbReference>
<dbReference type="PANTHER" id="PTHR38776:SF1">
    <property type="entry name" value="MLTA-INTERACTING PROTEIN-RELATED"/>
    <property type="match status" value="1"/>
</dbReference>
<dbReference type="KEGG" id="bpt:Bpet2014"/>
<keyword evidence="8" id="KW-1185">Reference proteome</keyword>
<feature type="chain" id="PRO_5002738864" evidence="6">
    <location>
        <begin position="25"/>
        <end position="253"/>
    </location>
</feature>
<evidence type="ECO:0000256" key="3">
    <source>
        <dbReference type="ARBA" id="ARBA00022729"/>
    </source>
</evidence>
<evidence type="ECO:0000313" key="8">
    <source>
        <dbReference type="Proteomes" id="UP000001225"/>
    </source>
</evidence>
<dbReference type="STRING" id="94624.Bpet2014"/>
<keyword evidence="5" id="KW-0998">Cell outer membrane</keyword>
<evidence type="ECO:0000256" key="2">
    <source>
        <dbReference type="ARBA" id="ARBA00005722"/>
    </source>
</evidence>
<dbReference type="EMBL" id="AM902716">
    <property type="protein sequence ID" value="CAP42354.1"/>
    <property type="molecule type" value="Genomic_DNA"/>
</dbReference>
<evidence type="ECO:0000256" key="6">
    <source>
        <dbReference type="SAM" id="SignalP"/>
    </source>
</evidence>
<evidence type="ECO:0000256" key="1">
    <source>
        <dbReference type="ARBA" id="ARBA00004442"/>
    </source>
</evidence>
<dbReference type="GO" id="GO:0009279">
    <property type="term" value="C:cell outer membrane"/>
    <property type="evidence" value="ECO:0007669"/>
    <property type="project" value="UniProtKB-SubCell"/>
</dbReference>
<gene>
    <name evidence="7" type="ordered locus">Bpet2014</name>
</gene>
<evidence type="ECO:0000256" key="4">
    <source>
        <dbReference type="ARBA" id="ARBA00023136"/>
    </source>
</evidence>
<feature type="signal peptide" evidence="6">
    <location>
        <begin position="1"/>
        <end position="24"/>
    </location>
</feature>
<name>A9IK52_BORPD</name>
<dbReference type="Proteomes" id="UP000001225">
    <property type="component" value="Chromosome"/>
</dbReference>
<dbReference type="AlphaFoldDB" id="A9IK52"/>
<evidence type="ECO:0000256" key="5">
    <source>
        <dbReference type="ARBA" id="ARBA00023237"/>
    </source>
</evidence>
<dbReference type="InterPro" id="IPR010583">
    <property type="entry name" value="MipA"/>
</dbReference>
<dbReference type="PANTHER" id="PTHR38776">
    <property type="entry name" value="MLTA-INTERACTING PROTEIN-RELATED"/>
    <property type="match status" value="1"/>
</dbReference>
<comment type="similarity">
    <text evidence="2">Belongs to the MipA/OmpV family.</text>
</comment>
<dbReference type="eggNOG" id="COG3713">
    <property type="taxonomic scope" value="Bacteria"/>
</dbReference>